<feature type="transmembrane region" description="Helical" evidence="13">
    <location>
        <begin position="30"/>
        <end position="51"/>
    </location>
</feature>
<dbReference type="PROSITE" id="PS00061">
    <property type="entry name" value="ADH_SHORT"/>
    <property type="match status" value="1"/>
</dbReference>
<dbReference type="InterPro" id="IPR020904">
    <property type="entry name" value="Sc_DH/Rdtase_CS"/>
</dbReference>
<keyword evidence="11 12" id="KW-0275">Fatty acid biosynthesis</keyword>
<dbReference type="PANTHER" id="PTHR43086">
    <property type="entry name" value="VERY-LONG-CHAIN 3-OXOOACYL-COA REDUCTASE"/>
    <property type="match status" value="1"/>
</dbReference>
<keyword evidence="4 12" id="KW-0256">Endoplasmic reticulum</keyword>
<keyword evidence="6 12" id="KW-0521">NADP</keyword>
<evidence type="ECO:0000313" key="14">
    <source>
        <dbReference type="EMBL" id="KAF6224837.1"/>
    </source>
</evidence>
<keyword evidence="5 12" id="KW-0276">Fatty acid metabolism</keyword>
<evidence type="ECO:0000256" key="13">
    <source>
        <dbReference type="SAM" id="Phobius"/>
    </source>
</evidence>
<evidence type="ECO:0000256" key="6">
    <source>
        <dbReference type="ARBA" id="ARBA00022857"/>
    </source>
</evidence>
<accession>A0A8H6CJT4</accession>
<dbReference type="RefSeq" id="XP_037153704.1">
    <property type="nucleotide sequence ID" value="XM_037300887.1"/>
</dbReference>
<dbReference type="GO" id="GO:0141040">
    <property type="term" value="F:very-long-chain 3-oxoacyl-CoA reductase activity"/>
    <property type="evidence" value="ECO:0007669"/>
    <property type="project" value="UniProtKB-EC"/>
</dbReference>
<evidence type="ECO:0000256" key="1">
    <source>
        <dbReference type="ARBA" id="ARBA00005194"/>
    </source>
</evidence>
<dbReference type="GeneID" id="59338423"/>
<dbReference type="InterPro" id="IPR002347">
    <property type="entry name" value="SDR_fam"/>
</dbReference>
<comment type="caution">
    <text evidence="14">The sequence shown here is derived from an EMBL/GenBank/DDBJ whole genome shotgun (WGS) entry which is preliminary data.</text>
</comment>
<dbReference type="SUPFAM" id="SSF51735">
    <property type="entry name" value="NAD(P)-binding Rossmann-fold domains"/>
    <property type="match status" value="1"/>
</dbReference>
<evidence type="ECO:0000256" key="12">
    <source>
        <dbReference type="HAMAP-Rule" id="MF_03107"/>
    </source>
</evidence>
<dbReference type="AlphaFoldDB" id="A0A8H6CJT4"/>
<comment type="similarity">
    <text evidence="12">Belongs to the short-chain dehydrogenases/reductases (SDR) family.</text>
</comment>
<evidence type="ECO:0000256" key="9">
    <source>
        <dbReference type="ARBA" id="ARBA00023098"/>
    </source>
</evidence>
<dbReference type="GO" id="GO:0045703">
    <property type="term" value="F:ketoreductase activity"/>
    <property type="evidence" value="ECO:0007669"/>
    <property type="project" value="UniProtKB-UniRule"/>
</dbReference>
<evidence type="ECO:0000256" key="7">
    <source>
        <dbReference type="ARBA" id="ARBA00022989"/>
    </source>
</evidence>
<keyword evidence="10 12" id="KW-0472">Membrane</keyword>
<dbReference type="InterPro" id="IPR036291">
    <property type="entry name" value="NAD(P)-bd_dom_sf"/>
</dbReference>
<evidence type="ECO:0000313" key="15">
    <source>
        <dbReference type="Proteomes" id="UP000593566"/>
    </source>
</evidence>
<dbReference type="Pfam" id="PF00106">
    <property type="entry name" value="adh_short"/>
    <property type="match status" value="1"/>
</dbReference>
<gene>
    <name evidence="14" type="ORF">HO133_010031</name>
</gene>
<comment type="function">
    <text evidence="12">Component of the microsomal membrane bound fatty acid elongation system, which produces the 26-carbon very long-chain fatty acids (VLCFA) from palmitate. Catalyzes the reduction of the 3-ketoacyl-CoA intermediate that is formed in each cycle of fatty acid elongation. VLCFAs serve as precursors for ceramide and sphingolipids.</text>
</comment>
<comment type="catalytic activity">
    <reaction evidence="12">
        <text>a very-long-chain (3R)-3-hydroxyacyl-CoA + NADP(+) = a very-long-chain 3-oxoacyl-CoA + NADPH + H(+)</text>
        <dbReference type="Rhea" id="RHEA:48680"/>
        <dbReference type="ChEBI" id="CHEBI:15378"/>
        <dbReference type="ChEBI" id="CHEBI:57783"/>
        <dbReference type="ChEBI" id="CHEBI:58349"/>
        <dbReference type="ChEBI" id="CHEBI:85440"/>
        <dbReference type="ChEBI" id="CHEBI:90725"/>
        <dbReference type="EC" id="1.1.1.330"/>
    </reaction>
</comment>
<feature type="binding site" evidence="12">
    <location>
        <position position="215"/>
    </location>
    <ligand>
        <name>substrate</name>
    </ligand>
</feature>
<feature type="active site" description="Proton acceptor" evidence="12">
    <location>
        <position position="228"/>
    </location>
</feature>
<dbReference type="HAMAP" id="MF_03107">
    <property type="entry name" value="3_ketoreductase"/>
    <property type="match status" value="1"/>
</dbReference>
<comment type="pathway">
    <text evidence="1">Lipid metabolism; fatty acid biosynthesis.</text>
</comment>
<sequence length="354" mass="38777">MSFKLDNLGWFYRGKMEQSATLSESLDHKIVYYMLVTCTVVGFLTVFARLIQFARLMLSLFVLPGKELRTFGQPSKTWALVTGASDGIGKEFALQLSRAGYSTLLVSRTASKLDALAAEIKSKYNTSTKILAMDFGANNDDDYAKLKALVDSLDIAILINNVGASHSIPVPFTQTEQSEVNSIITINCMATLRVTQLVAAGMVQRKRGLIVTMGSFGGLFPTPLLATYSGSKAFLQQWSTALGSELAPYNVQVELVQSYLVTSAMSKIRKSSALVPTPRAFVKSVLGKVGRTGGAQGWTHTSTPYWSHAILQWSVNAFVGPGNMLLLTYNRWMHKDIRKRALAKQARINGKKGL</sequence>
<dbReference type="GO" id="GO:0030148">
    <property type="term" value="P:sphingolipid biosynthetic process"/>
    <property type="evidence" value="ECO:0007669"/>
    <property type="project" value="UniProtKB-ARBA"/>
</dbReference>
<dbReference type="Gene3D" id="3.40.50.720">
    <property type="entry name" value="NAD(P)-binding Rossmann-like Domain"/>
    <property type="match status" value="1"/>
</dbReference>
<dbReference type="GO" id="GO:0005789">
    <property type="term" value="C:endoplasmic reticulum membrane"/>
    <property type="evidence" value="ECO:0007669"/>
    <property type="project" value="UniProtKB-SubCell"/>
</dbReference>
<dbReference type="GO" id="GO:0030497">
    <property type="term" value="P:fatty acid elongation"/>
    <property type="evidence" value="ECO:0007669"/>
    <property type="project" value="UniProtKB-UniRule"/>
</dbReference>
<evidence type="ECO:0000256" key="5">
    <source>
        <dbReference type="ARBA" id="ARBA00022832"/>
    </source>
</evidence>
<keyword evidence="9 12" id="KW-0443">Lipid metabolism</keyword>
<dbReference type="PRINTS" id="PR00081">
    <property type="entry name" value="GDHRDH"/>
</dbReference>
<evidence type="ECO:0000256" key="11">
    <source>
        <dbReference type="ARBA" id="ARBA00023160"/>
    </source>
</evidence>
<evidence type="ECO:0000256" key="3">
    <source>
        <dbReference type="ARBA" id="ARBA00022692"/>
    </source>
</evidence>
<dbReference type="UniPathway" id="UPA00094"/>
<dbReference type="PANTHER" id="PTHR43086:SF2">
    <property type="entry name" value="HYDROXYSTEROID DEHYDROGENASE-LIKE PROTEIN 1"/>
    <property type="match status" value="1"/>
</dbReference>
<feature type="transmembrane region" description="Helical" evidence="13">
    <location>
        <begin position="209"/>
        <end position="228"/>
    </location>
</feature>
<dbReference type="InterPro" id="IPR027533">
    <property type="entry name" value="3_ketoreductase_fungal"/>
</dbReference>
<dbReference type="EC" id="1.1.1.330" evidence="12"/>
<keyword evidence="3 12" id="KW-0812">Transmembrane</keyword>
<dbReference type="PIRSF" id="PIRSF000126">
    <property type="entry name" value="11-beta-HSD1"/>
    <property type="match status" value="1"/>
</dbReference>
<keyword evidence="15" id="KW-1185">Reference proteome</keyword>
<keyword evidence="2 12" id="KW-0444">Lipid biosynthesis</keyword>
<name>A0A8H6CJT4_9LECA</name>
<keyword evidence="8 12" id="KW-0560">Oxidoreductase</keyword>
<protein>
    <recommendedName>
        <fullName evidence="12">Very-long-chain 3-oxoacyl-CoA reductase</fullName>
        <ecNumber evidence="12">1.1.1.330</ecNumber>
    </recommendedName>
    <alternativeName>
        <fullName evidence="12">3-ketoacyl-CoA reductase</fullName>
        <shortName evidence="12">3-ketoreductase</shortName>
        <shortName evidence="12">KAR</shortName>
    </alternativeName>
    <alternativeName>
        <fullName evidence="12">Microsomal beta-keto-reductase</fullName>
    </alternativeName>
</protein>
<dbReference type="FunFam" id="3.40.50.720:FF:000317">
    <property type="entry name" value="Very-long-chain 3-oxoacyl-CoA reductase"/>
    <property type="match status" value="1"/>
</dbReference>
<organism evidence="14 15">
    <name type="scientific">Letharia lupina</name>
    <dbReference type="NCBI Taxonomy" id="560253"/>
    <lineage>
        <taxon>Eukaryota</taxon>
        <taxon>Fungi</taxon>
        <taxon>Dikarya</taxon>
        <taxon>Ascomycota</taxon>
        <taxon>Pezizomycotina</taxon>
        <taxon>Lecanoromycetes</taxon>
        <taxon>OSLEUM clade</taxon>
        <taxon>Lecanoromycetidae</taxon>
        <taxon>Lecanorales</taxon>
        <taxon>Lecanorineae</taxon>
        <taxon>Parmeliaceae</taxon>
        <taxon>Letharia</taxon>
    </lineage>
</organism>
<feature type="transmembrane region" description="Helical" evidence="13">
    <location>
        <begin position="310"/>
        <end position="330"/>
    </location>
</feature>
<dbReference type="EMBL" id="JACCJB010000008">
    <property type="protein sequence ID" value="KAF6224837.1"/>
    <property type="molecule type" value="Genomic_DNA"/>
</dbReference>
<evidence type="ECO:0000256" key="4">
    <source>
        <dbReference type="ARBA" id="ARBA00022824"/>
    </source>
</evidence>
<dbReference type="CDD" id="cd05356">
    <property type="entry name" value="17beta-HSD1_like_SDR_c"/>
    <property type="match status" value="1"/>
</dbReference>
<evidence type="ECO:0000256" key="8">
    <source>
        <dbReference type="ARBA" id="ARBA00023002"/>
    </source>
</evidence>
<evidence type="ECO:0000256" key="10">
    <source>
        <dbReference type="ARBA" id="ARBA00023136"/>
    </source>
</evidence>
<reference evidence="14 15" key="1">
    <citation type="journal article" date="2020" name="Genomics">
        <title>Complete, high-quality genomes from long-read metagenomic sequencing of two wolf lichen thalli reveals enigmatic genome architecture.</title>
        <authorList>
            <person name="McKenzie S.K."/>
            <person name="Walston R.F."/>
            <person name="Allen J.L."/>
        </authorList>
    </citation>
    <scope>NUCLEOTIDE SEQUENCE [LARGE SCALE GENOMIC DNA]</scope>
    <source>
        <strain evidence="14">WasteWater1</strain>
    </source>
</reference>
<comment type="subcellular location">
    <subcellularLocation>
        <location evidence="12">Endoplasmic reticulum membrane</location>
        <topology evidence="12">Single-pass membrane protein</topology>
    </subcellularLocation>
</comment>
<evidence type="ECO:0000256" key="2">
    <source>
        <dbReference type="ARBA" id="ARBA00022516"/>
    </source>
</evidence>
<keyword evidence="7 12" id="KW-1133">Transmembrane helix</keyword>
<proteinExistence type="inferred from homology"/>
<dbReference type="Proteomes" id="UP000593566">
    <property type="component" value="Unassembled WGS sequence"/>
</dbReference>